<organism evidence="2 3">
    <name type="scientific">Eruca vesicaria subsp. sativa</name>
    <name type="common">Garden rocket</name>
    <name type="synonym">Eruca sativa</name>
    <dbReference type="NCBI Taxonomy" id="29727"/>
    <lineage>
        <taxon>Eukaryota</taxon>
        <taxon>Viridiplantae</taxon>
        <taxon>Streptophyta</taxon>
        <taxon>Embryophyta</taxon>
        <taxon>Tracheophyta</taxon>
        <taxon>Spermatophyta</taxon>
        <taxon>Magnoliopsida</taxon>
        <taxon>eudicotyledons</taxon>
        <taxon>Gunneridae</taxon>
        <taxon>Pentapetalae</taxon>
        <taxon>rosids</taxon>
        <taxon>malvids</taxon>
        <taxon>Brassicales</taxon>
        <taxon>Brassicaceae</taxon>
        <taxon>Brassiceae</taxon>
        <taxon>Eruca</taxon>
    </lineage>
</organism>
<dbReference type="PROSITE" id="PS50004">
    <property type="entry name" value="C2"/>
    <property type="match status" value="1"/>
</dbReference>
<comment type="caution">
    <text evidence="2">The sequence shown here is derived from an EMBL/GenBank/DDBJ whole genome shotgun (WGS) entry which is preliminary data.</text>
</comment>
<evidence type="ECO:0000259" key="1">
    <source>
        <dbReference type="PROSITE" id="PS50004"/>
    </source>
</evidence>
<dbReference type="Pfam" id="PF00168">
    <property type="entry name" value="C2"/>
    <property type="match status" value="1"/>
</dbReference>
<dbReference type="PANTHER" id="PTHR47042:SF3">
    <property type="entry name" value="CALCIUM-DEPENDENT LIPID-BINDING (CALB DOMAIN) FAMILY PROTEIN"/>
    <property type="match status" value="1"/>
</dbReference>
<dbReference type="InterPro" id="IPR052847">
    <property type="entry name" value="Ext_Synaptotagmin/KAHRP-like"/>
</dbReference>
<dbReference type="PRINTS" id="PR00360">
    <property type="entry name" value="C2DOMAIN"/>
</dbReference>
<reference evidence="2 3" key="1">
    <citation type="submission" date="2022-03" db="EMBL/GenBank/DDBJ databases">
        <authorList>
            <person name="Macdonald S."/>
            <person name="Ahmed S."/>
            <person name="Newling K."/>
        </authorList>
    </citation>
    <scope>NUCLEOTIDE SEQUENCE [LARGE SCALE GENOMIC DNA]</scope>
</reference>
<dbReference type="InterPro" id="IPR035892">
    <property type="entry name" value="C2_domain_sf"/>
</dbReference>
<feature type="domain" description="C2" evidence="1">
    <location>
        <begin position="60"/>
        <end position="171"/>
    </location>
</feature>
<dbReference type="InterPro" id="IPR000008">
    <property type="entry name" value="C2_dom"/>
</dbReference>
<name>A0ABC8L260_ERUVS</name>
<sequence length="188" mass="21259">MVATWHNDIGVQYRVGQRTIAVSNLSFIFFFPLSTVKPNRMTLSADFIPLKVTARFLGTRNGNRALSFVGDMDVVFGIGHFLNCLDLDASGLADPYVKGQLGAYSFKNKILRKTLAPKWQEEFKIPILTWDSPNILNIEVQDKDIFSDDRLGDCSVNISKFRGGQRNDMWLPLQNIKNGEASPCHYRN</sequence>
<evidence type="ECO:0000313" key="2">
    <source>
        <dbReference type="EMBL" id="CAH8367829.1"/>
    </source>
</evidence>
<protein>
    <recommendedName>
        <fullName evidence="1">C2 domain-containing protein</fullName>
    </recommendedName>
</protein>
<dbReference type="Proteomes" id="UP001642260">
    <property type="component" value="Unassembled WGS sequence"/>
</dbReference>
<proteinExistence type="predicted"/>
<dbReference type="Gene3D" id="2.60.40.150">
    <property type="entry name" value="C2 domain"/>
    <property type="match status" value="1"/>
</dbReference>
<dbReference type="SMART" id="SM00239">
    <property type="entry name" value="C2"/>
    <property type="match status" value="1"/>
</dbReference>
<dbReference type="EMBL" id="CAKOAT010408487">
    <property type="protein sequence ID" value="CAH8367829.1"/>
    <property type="molecule type" value="Genomic_DNA"/>
</dbReference>
<dbReference type="AlphaFoldDB" id="A0ABC8L260"/>
<dbReference type="PANTHER" id="PTHR47042">
    <property type="entry name" value="C2 DOMAIN-CONTAINING PROTEIN-LIKE"/>
    <property type="match status" value="1"/>
</dbReference>
<accession>A0ABC8L260</accession>
<evidence type="ECO:0000313" key="3">
    <source>
        <dbReference type="Proteomes" id="UP001642260"/>
    </source>
</evidence>
<dbReference type="SUPFAM" id="SSF49562">
    <property type="entry name" value="C2 domain (Calcium/lipid-binding domain, CaLB)"/>
    <property type="match status" value="1"/>
</dbReference>
<keyword evidence="3" id="KW-1185">Reference proteome</keyword>
<gene>
    <name evidence="2" type="ORF">ERUC_LOCUS30852</name>
</gene>